<reference evidence="3" key="1">
    <citation type="journal article" date="2019" name="Int. J. Syst. Evol. Microbiol.">
        <title>The Global Catalogue of Microorganisms (GCM) 10K type strain sequencing project: providing services to taxonomists for standard genome sequencing and annotation.</title>
        <authorList>
            <consortium name="The Broad Institute Genomics Platform"/>
            <consortium name="The Broad Institute Genome Sequencing Center for Infectious Disease"/>
            <person name="Wu L."/>
            <person name="Ma J."/>
        </authorList>
    </citation>
    <scope>NUCLEOTIDE SEQUENCE [LARGE SCALE GENOMIC DNA]</scope>
    <source>
        <strain evidence="3">JCM 18720</strain>
    </source>
</reference>
<accession>A0ABP9S1K2</accession>
<dbReference type="PROSITE" id="PS51257">
    <property type="entry name" value="PROKAR_LIPOPROTEIN"/>
    <property type="match status" value="1"/>
</dbReference>
<comment type="caution">
    <text evidence="2">The sequence shown here is derived from an EMBL/GenBank/DDBJ whole genome shotgun (WGS) entry which is preliminary data.</text>
</comment>
<protein>
    <recommendedName>
        <fullName evidence="4">Lipoprotein</fullName>
    </recommendedName>
</protein>
<dbReference type="RefSeq" id="WP_345316109.1">
    <property type="nucleotide sequence ID" value="NZ_BAABLF010000006.1"/>
</dbReference>
<evidence type="ECO:0000256" key="1">
    <source>
        <dbReference type="SAM" id="MobiDB-lite"/>
    </source>
</evidence>
<gene>
    <name evidence="2" type="ORF">GCM10025772_11700</name>
</gene>
<feature type="region of interest" description="Disordered" evidence="1">
    <location>
        <begin position="75"/>
        <end position="94"/>
    </location>
</feature>
<dbReference type="Proteomes" id="UP001501600">
    <property type="component" value="Unassembled WGS sequence"/>
</dbReference>
<proteinExistence type="predicted"/>
<evidence type="ECO:0008006" key="4">
    <source>
        <dbReference type="Google" id="ProtNLM"/>
    </source>
</evidence>
<evidence type="ECO:0000313" key="3">
    <source>
        <dbReference type="Proteomes" id="UP001501600"/>
    </source>
</evidence>
<sequence>MKMRLVLGFALVFLSGCHTNNVMKQFALGGSTSELKKMEILDPDASRRDEGRLNDLDGEYGSAVMENYRKSAYEPKSARGSLDGFSMGQGSGGN</sequence>
<organism evidence="2 3">
    <name type="scientific">Ferrimonas gelatinilytica</name>
    <dbReference type="NCBI Taxonomy" id="1255257"/>
    <lineage>
        <taxon>Bacteria</taxon>
        <taxon>Pseudomonadati</taxon>
        <taxon>Pseudomonadota</taxon>
        <taxon>Gammaproteobacteria</taxon>
        <taxon>Alteromonadales</taxon>
        <taxon>Ferrimonadaceae</taxon>
        <taxon>Ferrimonas</taxon>
    </lineage>
</organism>
<dbReference type="EMBL" id="BAABLF010000006">
    <property type="protein sequence ID" value="GAA5189395.1"/>
    <property type="molecule type" value="Genomic_DNA"/>
</dbReference>
<evidence type="ECO:0000313" key="2">
    <source>
        <dbReference type="EMBL" id="GAA5189395.1"/>
    </source>
</evidence>
<name>A0ABP9S1K2_9GAMM</name>
<keyword evidence="3" id="KW-1185">Reference proteome</keyword>